<name>A0A139AB63_GONPJ</name>
<dbReference type="InterPro" id="IPR016197">
    <property type="entry name" value="Chromo-like_dom_sf"/>
</dbReference>
<feature type="compositionally biased region" description="Polar residues" evidence="1">
    <location>
        <begin position="340"/>
        <end position="372"/>
    </location>
</feature>
<dbReference type="SUPFAM" id="SSF54160">
    <property type="entry name" value="Chromo domain-like"/>
    <property type="match status" value="1"/>
</dbReference>
<feature type="compositionally biased region" description="Basic and acidic residues" evidence="1">
    <location>
        <begin position="208"/>
        <end position="224"/>
    </location>
</feature>
<dbReference type="OrthoDB" id="3647690at2759"/>
<sequence>MEDDTDQASEQTWSFEYIKAFGYPGPGEETRLYKIKWSGIDGETGKPWEDTWEPGENIDPESRAAFDKQWEKRVVRKVKARRDGKWYLVSWMPRDGYIFDNTWELENFIEPKAISEFEARLLEKKLKEKDGLKLDPSDSKVVELPPKSKPRTGNVGTQPNTPIASPKFPSIPKRSAISEVQGSKKPKKKSRPPTPVRSAPEQPASRRNSAEKSKSGMQKIKEESPEPELPPSTTEARTQRAPPEVSAVGLESPIRPGKRKRLLLDLSDEESDKGAVLRSKSSSVEPAPGAEVSSKSSNVERATEGTVSSKTADEDRRKGAKPNGSNGKNVGEQREVEAEGNNNSENRIVDSTSVTTPSQPTDNDIGATTSHLTPEGDLSVPMDIDMFPEPAPQYEESSESEWEDDPVPVIRKLSAREIRAELSPSGLLRKWTGVEFVWSRTMEWESY</sequence>
<gene>
    <name evidence="2" type="ORF">M427DRAFT_33815</name>
</gene>
<protein>
    <recommendedName>
        <fullName evidence="4">Chromo domain-containing protein</fullName>
    </recommendedName>
</protein>
<organism evidence="2 3">
    <name type="scientific">Gonapodya prolifera (strain JEL478)</name>
    <name type="common">Monoblepharis prolifera</name>
    <dbReference type="NCBI Taxonomy" id="1344416"/>
    <lineage>
        <taxon>Eukaryota</taxon>
        <taxon>Fungi</taxon>
        <taxon>Fungi incertae sedis</taxon>
        <taxon>Chytridiomycota</taxon>
        <taxon>Chytridiomycota incertae sedis</taxon>
        <taxon>Monoblepharidomycetes</taxon>
        <taxon>Monoblepharidales</taxon>
        <taxon>Gonapodyaceae</taxon>
        <taxon>Gonapodya</taxon>
    </lineage>
</organism>
<feature type="compositionally biased region" description="Basic and acidic residues" evidence="1">
    <location>
        <begin position="132"/>
        <end position="141"/>
    </location>
</feature>
<keyword evidence="3" id="KW-1185">Reference proteome</keyword>
<feature type="compositionally biased region" description="Polar residues" evidence="1">
    <location>
        <begin position="293"/>
        <end position="310"/>
    </location>
</feature>
<evidence type="ECO:0000313" key="3">
    <source>
        <dbReference type="Proteomes" id="UP000070544"/>
    </source>
</evidence>
<evidence type="ECO:0000313" key="2">
    <source>
        <dbReference type="EMBL" id="KXS13633.1"/>
    </source>
</evidence>
<feature type="region of interest" description="Disordered" evidence="1">
    <location>
        <begin position="132"/>
        <end position="379"/>
    </location>
</feature>
<evidence type="ECO:0000256" key="1">
    <source>
        <dbReference type="SAM" id="MobiDB-lite"/>
    </source>
</evidence>
<feature type="compositionally biased region" description="Polar residues" evidence="1">
    <location>
        <begin position="154"/>
        <end position="163"/>
    </location>
</feature>
<dbReference type="AlphaFoldDB" id="A0A139AB63"/>
<evidence type="ECO:0008006" key="4">
    <source>
        <dbReference type="Google" id="ProtNLM"/>
    </source>
</evidence>
<reference evidence="2 3" key="1">
    <citation type="journal article" date="2015" name="Genome Biol. Evol.">
        <title>Phylogenomic analyses indicate that early fungi evolved digesting cell walls of algal ancestors of land plants.</title>
        <authorList>
            <person name="Chang Y."/>
            <person name="Wang S."/>
            <person name="Sekimoto S."/>
            <person name="Aerts A.L."/>
            <person name="Choi C."/>
            <person name="Clum A."/>
            <person name="LaButti K.M."/>
            <person name="Lindquist E.A."/>
            <person name="Yee Ngan C."/>
            <person name="Ohm R.A."/>
            <person name="Salamov A.A."/>
            <person name="Grigoriev I.V."/>
            <person name="Spatafora J.W."/>
            <person name="Berbee M.L."/>
        </authorList>
    </citation>
    <scope>NUCLEOTIDE SEQUENCE [LARGE SCALE GENOMIC DNA]</scope>
    <source>
        <strain evidence="2 3">JEL478</strain>
    </source>
</reference>
<dbReference type="Proteomes" id="UP000070544">
    <property type="component" value="Unassembled WGS sequence"/>
</dbReference>
<dbReference type="CDD" id="cd00024">
    <property type="entry name" value="CD_CSD"/>
    <property type="match status" value="1"/>
</dbReference>
<proteinExistence type="predicted"/>
<dbReference type="Gene3D" id="2.40.50.40">
    <property type="match status" value="2"/>
</dbReference>
<dbReference type="EMBL" id="KQ965776">
    <property type="protein sequence ID" value="KXS13633.1"/>
    <property type="molecule type" value="Genomic_DNA"/>
</dbReference>
<accession>A0A139AB63</accession>